<dbReference type="Gene3D" id="3.40.50.300">
    <property type="entry name" value="P-loop containing nucleotide triphosphate hydrolases"/>
    <property type="match status" value="1"/>
</dbReference>
<evidence type="ECO:0000256" key="9">
    <source>
        <dbReference type="ARBA" id="ARBA00023141"/>
    </source>
</evidence>
<name>A0ABU4AHW7_9HYPH</name>
<keyword evidence="11" id="KW-0460">Magnesium</keyword>
<keyword evidence="4 11" id="KW-0028">Amino-acid biosynthesis</keyword>
<dbReference type="InterPro" id="IPR000623">
    <property type="entry name" value="Shikimate_kinase/TSH1"/>
</dbReference>
<dbReference type="InterPro" id="IPR031322">
    <property type="entry name" value="Shikimate/glucono_kinase"/>
</dbReference>
<evidence type="ECO:0000256" key="5">
    <source>
        <dbReference type="ARBA" id="ARBA00022679"/>
    </source>
</evidence>
<dbReference type="Proteomes" id="UP001185659">
    <property type="component" value="Unassembled WGS sequence"/>
</dbReference>
<dbReference type="NCBIfam" id="NF010552">
    <property type="entry name" value="PRK13946.1"/>
    <property type="match status" value="1"/>
</dbReference>
<feature type="binding site" evidence="11">
    <location>
        <position position="137"/>
    </location>
    <ligand>
        <name>ATP</name>
        <dbReference type="ChEBI" id="CHEBI:30616"/>
    </ligand>
</feature>
<evidence type="ECO:0000256" key="7">
    <source>
        <dbReference type="ARBA" id="ARBA00022777"/>
    </source>
</evidence>
<evidence type="ECO:0000256" key="8">
    <source>
        <dbReference type="ARBA" id="ARBA00022840"/>
    </source>
</evidence>
<sequence>MTVTEYPSVPDPEKLARRLGRRSLVFVGLMGAGKTVIGRRVADALKLPFIDSDHEIETVSRMTVPDLFATYGEAEFRSLERRVIARLLKSGPRVVSTGGGAFMNPLTRRAVARRGVSVWLKADLPTLMERVSRRSHRPLLNNSDPEGVMRRLMEERYPLYEESDITVHSRDEAKDVIVSEVIVALDEHLREQARRREEEKQKESRS</sequence>
<feature type="binding site" evidence="11">
    <location>
        <begin position="31"/>
        <end position="36"/>
    </location>
    <ligand>
        <name>ATP</name>
        <dbReference type="ChEBI" id="CHEBI:30616"/>
    </ligand>
</feature>
<accession>A0ABU4AHW7</accession>
<dbReference type="GO" id="GO:0004765">
    <property type="term" value="F:shikimate kinase activity"/>
    <property type="evidence" value="ECO:0007669"/>
    <property type="project" value="UniProtKB-EC"/>
</dbReference>
<dbReference type="Pfam" id="PF01202">
    <property type="entry name" value="SKI"/>
    <property type="match status" value="1"/>
</dbReference>
<feature type="binding site" evidence="11">
    <location>
        <position position="77"/>
    </location>
    <ligand>
        <name>substrate</name>
    </ligand>
</feature>
<dbReference type="InterPro" id="IPR027417">
    <property type="entry name" value="P-loop_NTPase"/>
</dbReference>
<proteinExistence type="inferred from homology"/>
<gene>
    <name evidence="11" type="primary">aroK</name>
    <name evidence="12" type="ORF">R2G56_05450</name>
</gene>
<dbReference type="PANTHER" id="PTHR21087">
    <property type="entry name" value="SHIKIMATE KINASE"/>
    <property type="match status" value="1"/>
</dbReference>
<keyword evidence="5 11" id="KW-0808">Transferase</keyword>
<dbReference type="InterPro" id="IPR023000">
    <property type="entry name" value="Shikimate_kinase_CS"/>
</dbReference>
<dbReference type="EC" id="2.7.1.71" evidence="3 11"/>
<evidence type="ECO:0000256" key="1">
    <source>
        <dbReference type="ARBA" id="ARBA00004842"/>
    </source>
</evidence>
<keyword evidence="11" id="KW-0963">Cytoplasm</keyword>
<dbReference type="RefSeq" id="WP_113153334.1">
    <property type="nucleotide sequence ID" value="NZ_CP177239.1"/>
</dbReference>
<keyword evidence="8 11" id="KW-0067">ATP-binding</keyword>
<comment type="caution">
    <text evidence="12">The sequence shown here is derived from an EMBL/GenBank/DDBJ whole genome shotgun (WGS) entry which is preliminary data.</text>
</comment>
<organism evidence="12 13">
    <name type="scientific">Nitratireductor aquimarinus</name>
    <dbReference type="NCBI Taxonomy" id="889300"/>
    <lineage>
        <taxon>Bacteria</taxon>
        <taxon>Pseudomonadati</taxon>
        <taxon>Pseudomonadota</taxon>
        <taxon>Alphaproteobacteria</taxon>
        <taxon>Hyphomicrobiales</taxon>
        <taxon>Phyllobacteriaceae</taxon>
        <taxon>Nitratireductor</taxon>
    </lineage>
</organism>
<dbReference type="EMBL" id="JAWLIP010000002">
    <property type="protein sequence ID" value="MDV6225726.1"/>
    <property type="molecule type" value="Genomic_DNA"/>
</dbReference>
<evidence type="ECO:0000256" key="10">
    <source>
        <dbReference type="ARBA" id="ARBA00048567"/>
    </source>
</evidence>
<feature type="binding site" evidence="11">
    <location>
        <position position="156"/>
    </location>
    <ligand>
        <name>substrate</name>
    </ligand>
</feature>
<comment type="pathway">
    <text evidence="1 11">Metabolic intermediate biosynthesis; chorismate biosynthesis; chorismate from D-erythrose 4-phosphate and phosphoenolpyruvate: step 5/7.</text>
</comment>
<dbReference type="SUPFAM" id="SSF52540">
    <property type="entry name" value="P-loop containing nucleoside triphosphate hydrolases"/>
    <property type="match status" value="1"/>
</dbReference>
<comment type="similarity">
    <text evidence="2 11">Belongs to the shikimate kinase family.</text>
</comment>
<feature type="binding site" evidence="11">
    <location>
        <position position="53"/>
    </location>
    <ligand>
        <name>substrate</name>
    </ligand>
</feature>
<dbReference type="PROSITE" id="PS01128">
    <property type="entry name" value="SHIKIMATE_KINASE"/>
    <property type="match status" value="1"/>
</dbReference>
<protein>
    <recommendedName>
        <fullName evidence="3 11">Shikimate kinase</fullName>
        <shortName evidence="11">SK</shortName>
        <ecNumber evidence="3 11">2.7.1.71</ecNumber>
    </recommendedName>
</protein>
<feature type="binding site" evidence="11">
    <location>
        <position position="99"/>
    </location>
    <ligand>
        <name>substrate</name>
    </ligand>
</feature>
<comment type="subunit">
    <text evidence="11">Monomer.</text>
</comment>
<keyword evidence="6 11" id="KW-0547">Nucleotide-binding</keyword>
<dbReference type="HAMAP" id="MF_00109">
    <property type="entry name" value="Shikimate_kinase"/>
    <property type="match status" value="1"/>
</dbReference>
<keyword evidence="9 11" id="KW-0057">Aromatic amino acid biosynthesis</keyword>
<feature type="binding site" evidence="11">
    <location>
        <position position="35"/>
    </location>
    <ligand>
        <name>Mg(2+)</name>
        <dbReference type="ChEBI" id="CHEBI:18420"/>
    </ligand>
</feature>
<evidence type="ECO:0000256" key="6">
    <source>
        <dbReference type="ARBA" id="ARBA00022741"/>
    </source>
</evidence>
<comment type="caution">
    <text evidence="11">Lacks conserved residue(s) required for the propagation of feature annotation.</text>
</comment>
<keyword evidence="7 11" id="KW-0418">Kinase</keyword>
<evidence type="ECO:0000256" key="2">
    <source>
        <dbReference type="ARBA" id="ARBA00006997"/>
    </source>
</evidence>
<comment type="subcellular location">
    <subcellularLocation>
        <location evidence="11">Cytoplasm</location>
    </subcellularLocation>
</comment>
<comment type="cofactor">
    <cofactor evidence="11">
        <name>Mg(2+)</name>
        <dbReference type="ChEBI" id="CHEBI:18420"/>
    </cofactor>
    <text evidence="11">Binds 1 Mg(2+) ion per subunit.</text>
</comment>
<dbReference type="PRINTS" id="PR01100">
    <property type="entry name" value="SHIKIMTKNASE"/>
</dbReference>
<keyword evidence="11" id="KW-0479">Metal-binding</keyword>
<comment type="function">
    <text evidence="11">Catalyzes the specific phosphorylation of the 3-hydroxyl group of shikimic acid using ATP as a cosubstrate.</text>
</comment>
<reference evidence="12 13" key="1">
    <citation type="submission" date="2023-10" db="EMBL/GenBank/DDBJ databases">
        <authorList>
            <person name="Venkata Ramana C."/>
            <person name="Sasikala C."/>
            <person name="Dhurka M."/>
        </authorList>
    </citation>
    <scope>NUCLEOTIDE SEQUENCE [LARGE SCALE GENOMIC DNA]</scope>
    <source>
        <strain evidence="12 13">KCTC 32151</strain>
    </source>
</reference>
<evidence type="ECO:0000256" key="4">
    <source>
        <dbReference type="ARBA" id="ARBA00022605"/>
    </source>
</evidence>
<dbReference type="CDD" id="cd00464">
    <property type="entry name" value="SK"/>
    <property type="match status" value="1"/>
</dbReference>
<evidence type="ECO:0000313" key="12">
    <source>
        <dbReference type="EMBL" id="MDV6225726.1"/>
    </source>
</evidence>
<dbReference type="PANTHER" id="PTHR21087:SF16">
    <property type="entry name" value="SHIKIMATE KINASE 1, CHLOROPLASTIC"/>
    <property type="match status" value="1"/>
</dbReference>
<evidence type="ECO:0000256" key="3">
    <source>
        <dbReference type="ARBA" id="ARBA00012154"/>
    </source>
</evidence>
<keyword evidence="13" id="KW-1185">Reference proteome</keyword>
<evidence type="ECO:0000256" key="11">
    <source>
        <dbReference type="HAMAP-Rule" id="MF_00109"/>
    </source>
</evidence>
<evidence type="ECO:0000313" key="13">
    <source>
        <dbReference type="Proteomes" id="UP001185659"/>
    </source>
</evidence>
<comment type="catalytic activity">
    <reaction evidence="10 11">
        <text>shikimate + ATP = 3-phosphoshikimate + ADP + H(+)</text>
        <dbReference type="Rhea" id="RHEA:13121"/>
        <dbReference type="ChEBI" id="CHEBI:15378"/>
        <dbReference type="ChEBI" id="CHEBI:30616"/>
        <dbReference type="ChEBI" id="CHEBI:36208"/>
        <dbReference type="ChEBI" id="CHEBI:145989"/>
        <dbReference type="ChEBI" id="CHEBI:456216"/>
        <dbReference type="EC" id="2.7.1.71"/>
    </reaction>
</comment>